<dbReference type="Proteomes" id="UP000034087">
    <property type="component" value="Unassembled WGS sequence"/>
</dbReference>
<dbReference type="PANTHER" id="PTHR34322:SF2">
    <property type="entry name" value="TRANSPOSASE IS200-LIKE DOMAIN-CONTAINING PROTEIN"/>
    <property type="match status" value="1"/>
</dbReference>
<dbReference type="SMART" id="SM01321">
    <property type="entry name" value="Y1_Tnp"/>
    <property type="match status" value="1"/>
</dbReference>
<organism evidence="2 3">
    <name type="scientific">Candidatus Giovannonibacteria bacterium GW2011_GWA1_44_25</name>
    <dbReference type="NCBI Taxonomy" id="1618645"/>
    <lineage>
        <taxon>Bacteria</taxon>
        <taxon>Candidatus Giovannoniibacteriota</taxon>
    </lineage>
</organism>
<comment type="caution">
    <text evidence="2">The sequence shown here is derived from an EMBL/GenBank/DDBJ whole genome shotgun (WGS) entry which is preliminary data.</text>
</comment>
<accession>A0A0G1IIR5</accession>
<proteinExistence type="predicted"/>
<dbReference type="GO" id="GO:0006313">
    <property type="term" value="P:DNA transposition"/>
    <property type="evidence" value="ECO:0007669"/>
    <property type="project" value="InterPro"/>
</dbReference>
<reference evidence="2 3" key="1">
    <citation type="journal article" date="2015" name="Nature">
        <title>rRNA introns, odd ribosomes, and small enigmatic genomes across a large radiation of phyla.</title>
        <authorList>
            <person name="Brown C.T."/>
            <person name="Hug L.A."/>
            <person name="Thomas B.C."/>
            <person name="Sharon I."/>
            <person name="Castelle C.J."/>
            <person name="Singh A."/>
            <person name="Wilkins M.J."/>
            <person name="Williams K.H."/>
            <person name="Banfield J.F."/>
        </authorList>
    </citation>
    <scope>NUCLEOTIDE SEQUENCE [LARGE SCALE GENOMIC DNA]</scope>
</reference>
<dbReference type="GO" id="GO:0003677">
    <property type="term" value="F:DNA binding"/>
    <property type="evidence" value="ECO:0007669"/>
    <property type="project" value="InterPro"/>
</dbReference>
<protein>
    <submittedName>
        <fullName evidence="2">Transposase</fullName>
    </submittedName>
</protein>
<feature type="domain" description="Transposase IS200-like" evidence="1">
    <location>
        <begin position="7"/>
        <end position="143"/>
    </location>
</feature>
<name>A0A0G1IIR5_9BACT</name>
<dbReference type="Gene3D" id="3.30.70.1290">
    <property type="entry name" value="Transposase IS200-like"/>
    <property type="match status" value="1"/>
</dbReference>
<sequence length="215" mass="25399">MRKTVFANGEYYHIYNRGVDKRDIFVGKFDFERFLQSMEEFNTNEPIGSIYENSFLKGQNRAKKKKLVNIVCYCLNPNHYHFILEQLIDRGIEMFMHKLGGGYTTYFNLKIQRSGALFQGPFKAVYVDSNEYLLHLSTYVNLNFKVHKLGGLAPKWRASWEEYNNERFGVCLCKKDIILNQFKNRAEYKKFAESSLVDILHRKDIAKELESLFLE</sequence>
<dbReference type="EMBL" id="LCIR01000017">
    <property type="protein sequence ID" value="KKT59256.1"/>
    <property type="molecule type" value="Genomic_DNA"/>
</dbReference>
<dbReference type="InterPro" id="IPR036515">
    <property type="entry name" value="Transposase_17_sf"/>
</dbReference>
<dbReference type="GO" id="GO:0004803">
    <property type="term" value="F:transposase activity"/>
    <property type="evidence" value="ECO:0007669"/>
    <property type="project" value="InterPro"/>
</dbReference>
<dbReference type="SUPFAM" id="SSF143422">
    <property type="entry name" value="Transposase IS200-like"/>
    <property type="match status" value="1"/>
</dbReference>
<dbReference type="InterPro" id="IPR002686">
    <property type="entry name" value="Transposase_17"/>
</dbReference>
<dbReference type="PANTHER" id="PTHR34322">
    <property type="entry name" value="TRANSPOSASE, Y1_TNP DOMAIN-CONTAINING"/>
    <property type="match status" value="1"/>
</dbReference>
<evidence type="ECO:0000313" key="3">
    <source>
        <dbReference type="Proteomes" id="UP000034087"/>
    </source>
</evidence>
<gene>
    <name evidence="2" type="ORF">UW53_C0017G0003</name>
</gene>
<evidence type="ECO:0000259" key="1">
    <source>
        <dbReference type="SMART" id="SM01321"/>
    </source>
</evidence>
<dbReference type="AlphaFoldDB" id="A0A0G1IIR5"/>
<evidence type="ECO:0000313" key="2">
    <source>
        <dbReference type="EMBL" id="KKT59256.1"/>
    </source>
</evidence>